<dbReference type="EMBL" id="BAABFL010000480">
    <property type="protein sequence ID" value="GAA4652748.1"/>
    <property type="molecule type" value="Genomic_DNA"/>
</dbReference>
<dbReference type="Proteomes" id="UP001500604">
    <property type="component" value="Unassembled WGS sequence"/>
</dbReference>
<feature type="transmembrane region" description="Helical" evidence="1">
    <location>
        <begin position="331"/>
        <end position="351"/>
    </location>
</feature>
<feature type="transmembrane region" description="Helical" evidence="1">
    <location>
        <begin position="60"/>
        <end position="84"/>
    </location>
</feature>
<feature type="transmembrane region" description="Helical" evidence="1">
    <location>
        <begin position="21"/>
        <end position="48"/>
    </location>
</feature>
<organism evidence="2 3">
    <name type="scientific">Kistimonas scapharcae</name>
    <dbReference type="NCBI Taxonomy" id="1036133"/>
    <lineage>
        <taxon>Bacteria</taxon>
        <taxon>Pseudomonadati</taxon>
        <taxon>Pseudomonadota</taxon>
        <taxon>Gammaproteobacteria</taxon>
        <taxon>Oceanospirillales</taxon>
        <taxon>Endozoicomonadaceae</taxon>
        <taxon>Kistimonas</taxon>
    </lineage>
</organism>
<keyword evidence="1" id="KW-0812">Transmembrane</keyword>
<keyword evidence="1" id="KW-0472">Membrane</keyword>
<feature type="transmembrane region" description="Helical" evidence="1">
    <location>
        <begin position="371"/>
        <end position="390"/>
    </location>
</feature>
<evidence type="ECO:0000313" key="2">
    <source>
        <dbReference type="EMBL" id="GAA4652748.1"/>
    </source>
</evidence>
<keyword evidence="1" id="KW-1133">Transmembrane helix</keyword>
<proteinExistence type="predicted"/>
<feature type="transmembrane region" description="Helical" evidence="1">
    <location>
        <begin position="190"/>
        <end position="210"/>
    </location>
</feature>
<dbReference type="Pfam" id="PF16933">
    <property type="entry name" value="PelG"/>
    <property type="match status" value="1"/>
</dbReference>
<feature type="transmembrane region" description="Helical" evidence="1">
    <location>
        <begin position="273"/>
        <end position="291"/>
    </location>
</feature>
<feature type="transmembrane region" description="Helical" evidence="1">
    <location>
        <begin position="164"/>
        <end position="184"/>
    </location>
</feature>
<dbReference type="InterPro" id="IPR031617">
    <property type="entry name" value="PelG"/>
</dbReference>
<sequence>MAGIGFAIRRILERNTYTATLQAYAYAGLISSGPWVLSIISVLLVGIISLNRFHHASELIYYLVTVTYLMCSSLVLSGGVQLVLTRFVADRVYEENSPGVLPNMLSALSVTALVSGLIALPAVCLLFPDKTLLFRGLTFVAFITLCTLWLVVLLLSSLKDYKRILLIMLAGYGLVVVLSMKLVAFGAEGLMLAFVSGHGFILFAFLYQIIRAFPSEHLAASAVFSPRHIHLSLFFTGLVFYLGIWADKFLFWFNPMTSEATAGLLRSSVIYDIPIFLAYLTIIPGMAVFLVRFEADFAQRYAGFYDAIREHQPLETLRHHKQLMVESVRQGILEIFKVQSLTVILLFVWTRELLSWLGISPYYETLLKVDMVGVGIQVVMMAVMNVLFYLDRRREALALSGLFLASNILFTLISQQMNPAFFGYGFVLAVTLTTVVGLLLINRILQDLEYETFMLRG</sequence>
<accession>A0ABP8VAZ4</accession>
<evidence type="ECO:0000313" key="3">
    <source>
        <dbReference type="Proteomes" id="UP001500604"/>
    </source>
</evidence>
<gene>
    <name evidence="2" type="primary">pelG</name>
    <name evidence="2" type="ORF">GCM10023116_50320</name>
</gene>
<feature type="transmembrane region" description="Helical" evidence="1">
    <location>
        <begin position="397"/>
        <end position="415"/>
    </location>
</feature>
<keyword evidence="3" id="KW-1185">Reference proteome</keyword>
<name>A0ABP8VAZ4_9GAMM</name>
<feature type="transmembrane region" description="Helical" evidence="1">
    <location>
        <begin position="231"/>
        <end position="253"/>
    </location>
</feature>
<evidence type="ECO:0000256" key="1">
    <source>
        <dbReference type="SAM" id="Phobius"/>
    </source>
</evidence>
<feature type="transmembrane region" description="Helical" evidence="1">
    <location>
        <begin position="134"/>
        <end position="155"/>
    </location>
</feature>
<comment type="caution">
    <text evidence="2">The sequence shown here is derived from an EMBL/GenBank/DDBJ whole genome shotgun (WGS) entry which is preliminary data.</text>
</comment>
<protein>
    <submittedName>
        <fullName evidence="2">Exopolysaccharide Pel transporter PelG</fullName>
    </submittedName>
</protein>
<reference evidence="3" key="1">
    <citation type="journal article" date="2019" name="Int. J. Syst. Evol. Microbiol.">
        <title>The Global Catalogue of Microorganisms (GCM) 10K type strain sequencing project: providing services to taxonomists for standard genome sequencing and annotation.</title>
        <authorList>
            <consortium name="The Broad Institute Genomics Platform"/>
            <consortium name="The Broad Institute Genome Sequencing Center for Infectious Disease"/>
            <person name="Wu L."/>
            <person name="Ma J."/>
        </authorList>
    </citation>
    <scope>NUCLEOTIDE SEQUENCE [LARGE SCALE GENOMIC DNA]</scope>
    <source>
        <strain evidence="3">JCM 17805</strain>
    </source>
</reference>
<feature type="transmembrane region" description="Helical" evidence="1">
    <location>
        <begin position="105"/>
        <end position="128"/>
    </location>
</feature>
<feature type="transmembrane region" description="Helical" evidence="1">
    <location>
        <begin position="421"/>
        <end position="441"/>
    </location>
</feature>
<dbReference type="RefSeq" id="WP_345199377.1">
    <property type="nucleotide sequence ID" value="NZ_BAABFL010000480.1"/>
</dbReference>